<dbReference type="SUPFAM" id="SSF53474">
    <property type="entry name" value="alpha/beta-Hydrolases"/>
    <property type="match status" value="1"/>
</dbReference>
<dbReference type="EMBL" id="BMNE01000003">
    <property type="protein sequence ID" value="GGN80815.1"/>
    <property type="molecule type" value="Genomic_DNA"/>
</dbReference>
<evidence type="ECO:0000259" key="4">
    <source>
        <dbReference type="Pfam" id="PF07859"/>
    </source>
</evidence>
<dbReference type="Pfam" id="PF07859">
    <property type="entry name" value="Abhydrolase_3"/>
    <property type="match status" value="1"/>
</dbReference>
<dbReference type="PROSITE" id="PS00708">
    <property type="entry name" value="PRO_ENDOPEP_SER"/>
    <property type="match status" value="1"/>
</dbReference>
<dbReference type="PROSITE" id="PS01174">
    <property type="entry name" value="LIPASE_GDXG_SER"/>
    <property type="match status" value="1"/>
</dbReference>
<accession>A0ABQ2KE67</accession>
<dbReference type="GO" id="GO:0016787">
    <property type="term" value="F:hydrolase activity"/>
    <property type="evidence" value="ECO:0007669"/>
    <property type="project" value="UniProtKB-KW"/>
</dbReference>
<keyword evidence="2 5" id="KW-0378">Hydrolase</keyword>
<evidence type="ECO:0000256" key="3">
    <source>
        <dbReference type="PROSITE-ProRule" id="PRU10038"/>
    </source>
</evidence>
<protein>
    <submittedName>
        <fullName evidence="5">Esterase/acetyl hydrolase</fullName>
    </submittedName>
</protein>
<feature type="domain" description="Alpha/beta hydrolase fold-3" evidence="4">
    <location>
        <begin position="89"/>
        <end position="285"/>
    </location>
</feature>
<feature type="active site" evidence="3">
    <location>
        <position position="162"/>
    </location>
</feature>
<dbReference type="PANTHER" id="PTHR48081">
    <property type="entry name" value="AB HYDROLASE SUPERFAMILY PROTEIN C4A8.06C"/>
    <property type="match status" value="1"/>
</dbReference>
<evidence type="ECO:0000313" key="6">
    <source>
        <dbReference type="Proteomes" id="UP000658127"/>
    </source>
</evidence>
<evidence type="ECO:0000256" key="1">
    <source>
        <dbReference type="ARBA" id="ARBA00010515"/>
    </source>
</evidence>
<evidence type="ECO:0000313" key="5">
    <source>
        <dbReference type="EMBL" id="GGN80815.1"/>
    </source>
</evidence>
<dbReference type="InterPro" id="IPR002471">
    <property type="entry name" value="Pept_S9_AS"/>
</dbReference>
<evidence type="ECO:0000256" key="2">
    <source>
        <dbReference type="ARBA" id="ARBA00022801"/>
    </source>
</evidence>
<proteinExistence type="inferred from homology"/>
<dbReference type="Proteomes" id="UP000658127">
    <property type="component" value="Unassembled WGS sequence"/>
</dbReference>
<keyword evidence="6" id="KW-1185">Reference proteome</keyword>
<gene>
    <name evidence="5" type="ORF">GCM10011610_30530</name>
</gene>
<dbReference type="PANTHER" id="PTHR48081:SF30">
    <property type="entry name" value="ACETYL-HYDROLASE LIPR-RELATED"/>
    <property type="match status" value="1"/>
</dbReference>
<comment type="caution">
    <text evidence="5">The sequence shown here is derived from an EMBL/GenBank/DDBJ whole genome shotgun (WGS) entry which is preliminary data.</text>
</comment>
<dbReference type="InterPro" id="IPR033140">
    <property type="entry name" value="Lipase_GDXG_put_SER_AS"/>
</dbReference>
<name>A0ABQ2KE67_9NOCA</name>
<sequence length="321" mass="33919">MFSSKSGGSSSLAERFALSLLAARTVHAVVGPMRPAGLPLQAMRTAADCVGAVRNPRGARVHRVRIGAMTGMWVAGTGRGGRSSAGVTLYLHGGGFVVGSSQSHYGVVKRLSEASGMPILVPDYRRAPEAVFPAAVDDALAAYRWLISEGYSPDRIRLAGDSAGGYLVAALLCELRRRRLPMPVGALLMSPLFDLNIDRAARTWDPLIPLGFGNACIRAFLGETDASDPRVDVLAADKSGWPPTLIQIGSTEFLLPEAEAMAATFDAAGVPCEVQVWRGQVHVFQTMARVLPVARTALSRGGAFLRDVAGATPRGIVERSA</sequence>
<dbReference type="InterPro" id="IPR050300">
    <property type="entry name" value="GDXG_lipolytic_enzyme"/>
</dbReference>
<reference evidence="6" key="1">
    <citation type="journal article" date="2019" name="Int. J. Syst. Evol. Microbiol.">
        <title>The Global Catalogue of Microorganisms (GCM) 10K type strain sequencing project: providing services to taxonomists for standard genome sequencing and annotation.</title>
        <authorList>
            <consortium name="The Broad Institute Genomics Platform"/>
            <consortium name="The Broad Institute Genome Sequencing Center for Infectious Disease"/>
            <person name="Wu L."/>
            <person name="Ma J."/>
        </authorList>
    </citation>
    <scope>NUCLEOTIDE SEQUENCE [LARGE SCALE GENOMIC DNA]</scope>
    <source>
        <strain evidence="6">CGMCC 4.7329</strain>
    </source>
</reference>
<organism evidence="5 6">
    <name type="scientific">Nocardia rhizosphaerihabitans</name>
    <dbReference type="NCBI Taxonomy" id="1691570"/>
    <lineage>
        <taxon>Bacteria</taxon>
        <taxon>Bacillati</taxon>
        <taxon>Actinomycetota</taxon>
        <taxon>Actinomycetes</taxon>
        <taxon>Mycobacteriales</taxon>
        <taxon>Nocardiaceae</taxon>
        <taxon>Nocardia</taxon>
    </lineage>
</organism>
<dbReference type="InterPro" id="IPR029058">
    <property type="entry name" value="AB_hydrolase_fold"/>
</dbReference>
<dbReference type="InterPro" id="IPR013094">
    <property type="entry name" value="AB_hydrolase_3"/>
</dbReference>
<comment type="similarity">
    <text evidence="1">Belongs to the 'GDXG' lipolytic enzyme family.</text>
</comment>
<dbReference type="Gene3D" id="3.40.50.1820">
    <property type="entry name" value="alpha/beta hydrolase"/>
    <property type="match status" value="1"/>
</dbReference>